<reference evidence="2" key="3">
    <citation type="submission" date="2015-06" db="UniProtKB">
        <authorList>
            <consortium name="EnsemblMetazoa"/>
        </authorList>
    </citation>
    <scope>IDENTIFICATION</scope>
</reference>
<dbReference type="EnsemblMetazoa" id="CapteT38612">
    <property type="protein sequence ID" value="CapteP38612"/>
    <property type="gene ID" value="CapteG38612"/>
</dbReference>
<evidence type="ECO:0000313" key="2">
    <source>
        <dbReference type="EnsemblMetazoa" id="CapteP38612"/>
    </source>
</evidence>
<gene>
    <name evidence="1" type="ORF">CAPTEDRAFT_38612</name>
</gene>
<reference evidence="3" key="1">
    <citation type="submission" date="2012-12" db="EMBL/GenBank/DDBJ databases">
        <authorList>
            <person name="Hellsten U."/>
            <person name="Grimwood J."/>
            <person name="Chapman J.A."/>
            <person name="Shapiro H."/>
            <person name="Aerts A."/>
            <person name="Otillar R.P."/>
            <person name="Terry A.Y."/>
            <person name="Boore J.L."/>
            <person name="Simakov O."/>
            <person name="Marletaz F."/>
            <person name="Cho S.-J."/>
            <person name="Edsinger-Gonzales E."/>
            <person name="Havlak P."/>
            <person name="Kuo D.-H."/>
            <person name="Larsson T."/>
            <person name="Lv J."/>
            <person name="Arendt D."/>
            <person name="Savage R."/>
            <person name="Osoegawa K."/>
            <person name="de Jong P."/>
            <person name="Lindberg D.R."/>
            <person name="Seaver E.C."/>
            <person name="Weisblat D.A."/>
            <person name="Putnam N.H."/>
            <person name="Grigoriev I.V."/>
            <person name="Rokhsar D.S."/>
        </authorList>
    </citation>
    <scope>NUCLEOTIDE SEQUENCE</scope>
    <source>
        <strain evidence="3">I ESC-2004</strain>
    </source>
</reference>
<protein>
    <submittedName>
        <fullName evidence="1 2">Uncharacterized protein</fullName>
    </submittedName>
</protein>
<dbReference type="OrthoDB" id="10063766at2759"/>
<dbReference type="EMBL" id="AMQN01018258">
    <property type="status" value="NOT_ANNOTATED_CDS"/>
    <property type="molecule type" value="Genomic_DNA"/>
</dbReference>
<organism evidence="1">
    <name type="scientific">Capitella teleta</name>
    <name type="common">Polychaete worm</name>
    <dbReference type="NCBI Taxonomy" id="283909"/>
    <lineage>
        <taxon>Eukaryota</taxon>
        <taxon>Metazoa</taxon>
        <taxon>Spiralia</taxon>
        <taxon>Lophotrochozoa</taxon>
        <taxon>Annelida</taxon>
        <taxon>Polychaeta</taxon>
        <taxon>Sedentaria</taxon>
        <taxon>Scolecida</taxon>
        <taxon>Capitellidae</taxon>
        <taxon>Capitella</taxon>
    </lineage>
</organism>
<dbReference type="EMBL" id="KB294123">
    <property type="protein sequence ID" value="ELU14968.1"/>
    <property type="molecule type" value="Genomic_DNA"/>
</dbReference>
<keyword evidence="3" id="KW-1185">Reference proteome</keyword>
<feature type="non-terminal residue" evidence="1">
    <location>
        <position position="51"/>
    </location>
</feature>
<proteinExistence type="predicted"/>
<reference evidence="1 3" key="2">
    <citation type="journal article" date="2013" name="Nature">
        <title>Insights into bilaterian evolution from three spiralian genomes.</title>
        <authorList>
            <person name="Simakov O."/>
            <person name="Marletaz F."/>
            <person name="Cho S.J."/>
            <person name="Edsinger-Gonzales E."/>
            <person name="Havlak P."/>
            <person name="Hellsten U."/>
            <person name="Kuo D.H."/>
            <person name="Larsson T."/>
            <person name="Lv J."/>
            <person name="Arendt D."/>
            <person name="Savage R."/>
            <person name="Osoegawa K."/>
            <person name="de Jong P."/>
            <person name="Grimwood J."/>
            <person name="Chapman J.A."/>
            <person name="Shapiro H."/>
            <person name="Aerts A."/>
            <person name="Otillar R.P."/>
            <person name="Terry A.Y."/>
            <person name="Boore J.L."/>
            <person name="Grigoriev I.V."/>
            <person name="Lindberg D.R."/>
            <person name="Seaver E.C."/>
            <person name="Weisblat D.A."/>
            <person name="Putnam N.H."/>
            <person name="Rokhsar D.S."/>
        </authorList>
    </citation>
    <scope>NUCLEOTIDE SEQUENCE</scope>
    <source>
        <strain evidence="1 3">I ESC-2004</strain>
    </source>
</reference>
<name>R7V7Y1_CAPTE</name>
<evidence type="ECO:0000313" key="3">
    <source>
        <dbReference type="Proteomes" id="UP000014760"/>
    </source>
</evidence>
<dbReference type="AlphaFoldDB" id="R7V7Y1"/>
<dbReference type="HOGENOM" id="CLU_3112327_0_0_1"/>
<feature type="non-terminal residue" evidence="1">
    <location>
        <position position="1"/>
    </location>
</feature>
<sequence>IESVQRSMTKYICNDFNEMSYSSRLKELHILPLSYQREFIDLMFIFNYFKG</sequence>
<accession>R7V7Y1</accession>
<evidence type="ECO:0000313" key="1">
    <source>
        <dbReference type="EMBL" id="ELU14968.1"/>
    </source>
</evidence>
<dbReference type="Proteomes" id="UP000014760">
    <property type="component" value="Unassembled WGS sequence"/>
</dbReference>